<dbReference type="Pfam" id="PF05656">
    <property type="entry name" value="DUF805"/>
    <property type="match status" value="1"/>
</dbReference>
<keyword evidence="2" id="KW-0812">Transmembrane</keyword>
<dbReference type="RefSeq" id="WP_203653549.1">
    <property type="nucleotide sequence ID" value="NZ_BONR01000001.1"/>
</dbReference>
<evidence type="ECO:0000256" key="2">
    <source>
        <dbReference type="SAM" id="Phobius"/>
    </source>
</evidence>
<dbReference type="InterPro" id="IPR008523">
    <property type="entry name" value="DUF805"/>
</dbReference>
<accession>A0A919UFT4</accession>
<feature type="transmembrane region" description="Helical" evidence="2">
    <location>
        <begin position="27"/>
        <end position="55"/>
    </location>
</feature>
<evidence type="ECO:0000256" key="1">
    <source>
        <dbReference type="SAM" id="MobiDB-lite"/>
    </source>
</evidence>
<dbReference type="Proteomes" id="UP000652354">
    <property type="component" value="Unassembled WGS sequence"/>
</dbReference>
<keyword evidence="4" id="KW-1185">Reference proteome</keyword>
<feature type="region of interest" description="Disordered" evidence="1">
    <location>
        <begin position="157"/>
        <end position="210"/>
    </location>
</feature>
<feature type="transmembrane region" description="Helical" evidence="2">
    <location>
        <begin position="67"/>
        <end position="93"/>
    </location>
</feature>
<dbReference type="GO" id="GO:0005886">
    <property type="term" value="C:plasma membrane"/>
    <property type="evidence" value="ECO:0007669"/>
    <property type="project" value="TreeGrafter"/>
</dbReference>
<reference evidence="3" key="1">
    <citation type="submission" date="2021-01" db="EMBL/GenBank/DDBJ databases">
        <title>Whole genome shotgun sequence of Demequina activiva NBRC 110675.</title>
        <authorList>
            <person name="Komaki H."/>
            <person name="Tamura T."/>
        </authorList>
    </citation>
    <scope>NUCLEOTIDE SEQUENCE</scope>
    <source>
        <strain evidence="3">NBRC 110675</strain>
    </source>
</reference>
<sequence length="210" mass="22393">MGFTDAVRHSFRNFATFEGRARRSEFWFFYLFLSLAGLAGGAIVLVVALLTIGLSSAGDGEPSGVAIAIYLVVIALWFLGMLVLYLPFLAVWARRLHDMGQTGHWLWLNLVSLGIVPGIMAFMDSEPGPNRWGPDPKAAERPAVPYGYAQAGYGAPAGYAGAQPGQIPPGSAPAPHQPGQVTPPPPPPPTGDNPWAQPSPEPPAQPDEQR</sequence>
<evidence type="ECO:0000313" key="4">
    <source>
        <dbReference type="Proteomes" id="UP000652354"/>
    </source>
</evidence>
<organism evidence="3 4">
    <name type="scientific">Demequina activiva</name>
    <dbReference type="NCBI Taxonomy" id="1582364"/>
    <lineage>
        <taxon>Bacteria</taxon>
        <taxon>Bacillati</taxon>
        <taxon>Actinomycetota</taxon>
        <taxon>Actinomycetes</taxon>
        <taxon>Micrococcales</taxon>
        <taxon>Demequinaceae</taxon>
        <taxon>Demequina</taxon>
    </lineage>
</organism>
<comment type="caution">
    <text evidence="3">The sequence shown here is derived from an EMBL/GenBank/DDBJ whole genome shotgun (WGS) entry which is preliminary data.</text>
</comment>
<dbReference type="EMBL" id="BONR01000001">
    <property type="protein sequence ID" value="GIG54072.1"/>
    <property type="molecule type" value="Genomic_DNA"/>
</dbReference>
<gene>
    <name evidence="3" type="ORF">Dac01nite_08240</name>
</gene>
<dbReference type="PANTHER" id="PTHR34980">
    <property type="entry name" value="INNER MEMBRANE PROTEIN-RELATED-RELATED"/>
    <property type="match status" value="1"/>
</dbReference>
<dbReference type="PANTHER" id="PTHR34980:SF2">
    <property type="entry name" value="INNER MEMBRANE PROTEIN YHAH-RELATED"/>
    <property type="match status" value="1"/>
</dbReference>
<keyword evidence="2" id="KW-1133">Transmembrane helix</keyword>
<dbReference type="AlphaFoldDB" id="A0A919UFT4"/>
<protein>
    <recommendedName>
        <fullName evidence="5">DUF805 domain-containing protein</fullName>
    </recommendedName>
</protein>
<name>A0A919UFT4_9MICO</name>
<feature type="transmembrane region" description="Helical" evidence="2">
    <location>
        <begin position="105"/>
        <end position="123"/>
    </location>
</feature>
<evidence type="ECO:0000313" key="3">
    <source>
        <dbReference type="EMBL" id="GIG54072.1"/>
    </source>
</evidence>
<keyword evidence="2" id="KW-0472">Membrane</keyword>
<feature type="compositionally biased region" description="Pro residues" evidence="1">
    <location>
        <begin position="166"/>
        <end position="210"/>
    </location>
</feature>
<evidence type="ECO:0008006" key="5">
    <source>
        <dbReference type="Google" id="ProtNLM"/>
    </source>
</evidence>
<proteinExistence type="predicted"/>